<organism evidence="2">
    <name type="scientific">hydrothermal vent metagenome</name>
    <dbReference type="NCBI Taxonomy" id="652676"/>
    <lineage>
        <taxon>unclassified sequences</taxon>
        <taxon>metagenomes</taxon>
        <taxon>ecological metagenomes</taxon>
    </lineage>
</organism>
<accession>A0A3B0YK69</accession>
<reference evidence="2" key="1">
    <citation type="submission" date="2018-06" db="EMBL/GenBank/DDBJ databases">
        <authorList>
            <person name="Zhirakovskaya E."/>
        </authorList>
    </citation>
    <scope>NUCLEOTIDE SEQUENCE</scope>
</reference>
<evidence type="ECO:0008006" key="3">
    <source>
        <dbReference type="Google" id="ProtNLM"/>
    </source>
</evidence>
<dbReference type="Pfam" id="PF07963">
    <property type="entry name" value="N_methyl"/>
    <property type="match status" value="1"/>
</dbReference>
<dbReference type="EMBL" id="UOFK01000257">
    <property type="protein sequence ID" value="VAW81358.1"/>
    <property type="molecule type" value="Genomic_DNA"/>
</dbReference>
<protein>
    <recommendedName>
        <fullName evidence="3">Prepilin-type N-terminal cleavage/methylation domain-containing protein</fullName>
    </recommendedName>
</protein>
<gene>
    <name evidence="2" type="ORF">MNBD_GAMMA13-935</name>
</gene>
<feature type="non-terminal residue" evidence="2">
    <location>
        <position position="73"/>
    </location>
</feature>
<keyword evidence="1" id="KW-1133">Transmembrane helix</keyword>
<evidence type="ECO:0000313" key="2">
    <source>
        <dbReference type="EMBL" id="VAW81358.1"/>
    </source>
</evidence>
<dbReference type="InterPro" id="IPR012902">
    <property type="entry name" value="N_methyl_site"/>
</dbReference>
<evidence type="ECO:0000256" key="1">
    <source>
        <dbReference type="SAM" id="Phobius"/>
    </source>
</evidence>
<dbReference type="InterPro" id="IPR045584">
    <property type="entry name" value="Pilin-like"/>
</dbReference>
<name>A0A3B0YK69_9ZZZZ</name>
<proteinExistence type="predicted"/>
<feature type="transmembrane region" description="Helical" evidence="1">
    <location>
        <begin position="6"/>
        <end position="30"/>
    </location>
</feature>
<dbReference type="SUPFAM" id="SSF54523">
    <property type="entry name" value="Pili subunits"/>
    <property type="match status" value="1"/>
</dbReference>
<keyword evidence="1" id="KW-0812">Transmembrane</keyword>
<sequence length="73" mass="7866">MSTQQGFTLIEIILVITLLAIISVPLFGLFSQAGIAVLNNENIQTAIQLAQARAEHLVAVRRNQGYSAEDISA</sequence>
<keyword evidence="1" id="KW-0472">Membrane</keyword>
<dbReference type="NCBIfam" id="TIGR02532">
    <property type="entry name" value="IV_pilin_GFxxxE"/>
    <property type="match status" value="1"/>
</dbReference>
<dbReference type="AlphaFoldDB" id="A0A3B0YK69"/>